<accession>A0ABR8XUP6</accession>
<name>A0ABR8XUP6_9BACL</name>
<dbReference type="InterPro" id="IPR023577">
    <property type="entry name" value="CYTH_domain"/>
</dbReference>
<dbReference type="EMBL" id="JACSPZ010000001">
    <property type="protein sequence ID" value="MBD8035655.1"/>
    <property type="molecule type" value="Genomic_DNA"/>
</dbReference>
<gene>
    <name evidence="2" type="ORF">H9635_02810</name>
</gene>
<evidence type="ECO:0000259" key="1">
    <source>
        <dbReference type="PROSITE" id="PS51707"/>
    </source>
</evidence>
<dbReference type="RefSeq" id="WP_191698618.1">
    <property type="nucleotide sequence ID" value="NZ_JACSPZ010000001.1"/>
</dbReference>
<dbReference type="Pfam" id="PF01928">
    <property type="entry name" value="CYTH"/>
    <property type="match status" value="1"/>
</dbReference>
<dbReference type="CDD" id="cd07762">
    <property type="entry name" value="CYTH-like_Pase_1"/>
    <property type="match status" value="1"/>
</dbReference>
<dbReference type="Proteomes" id="UP000619101">
    <property type="component" value="Unassembled WGS sequence"/>
</dbReference>
<reference evidence="2 3" key="1">
    <citation type="submission" date="2020-08" db="EMBL/GenBank/DDBJ databases">
        <title>A Genomic Blueprint of the Chicken Gut Microbiome.</title>
        <authorList>
            <person name="Gilroy R."/>
            <person name="Ravi A."/>
            <person name="Getino M."/>
            <person name="Pursley I."/>
            <person name="Horton D.L."/>
            <person name="Alikhan N.-F."/>
            <person name="Baker D."/>
            <person name="Gharbi K."/>
            <person name="Hall N."/>
            <person name="Watson M."/>
            <person name="Adriaenssens E.M."/>
            <person name="Foster-Nyarko E."/>
            <person name="Jarju S."/>
            <person name="Secka A."/>
            <person name="Antonio M."/>
            <person name="Oren A."/>
            <person name="Chaudhuri R."/>
            <person name="La Ragione R.M."/>
            <person name="Hildebrand F."/>
            <person name="Pallen M.J."/>
        </authorList>
    </citation>
    <scope>NUCLEOTIDE SEQUENCE [LARGE SCALE GENOMIC DNA]</scope>
    <source>
        <strain evidence="2 3">A46</strain>
    </source>
</reference>
<dbReference type="Gene3D" id="2.40.320.10">
    <property type="entry name" value="Hypothetical Protein Pfu-838710-001"/>
    <property type="match status" value="1"/>
</dbReference>
<feature type="domain" description="CYTH" evidence="1">
    <location>
        <begin position="4"/>
        <end position="193"/>
    </location>
</feature>
<dbReference type="InterPro" id="IPR009195">
    <property type="entry name" value="Uncharacterised_YjbK"/>
</dbReference>
<protein>
    <submittedName>
        <fullName evidence="2">CYTH domain-containing protein</fullName>
    </submittedName>
</protein>
<dbReference type="PIRSF" id="PIRSF012526">
    <property type="entry name" value="CYTH_UCP012526"/>
    <property type="match status" value="1"/>
</dbReference>
<keyword evidence="3" id="KW-1185">Reference proteome</keyword>
<dbReference type="InterPro" id="IPR033469">
    <property type="entry name" value="CYTH-like_dom_sf"/>
</dbReference>
<proteinExistence type="predicted"/>
<dbReference type="SUPFAM" id="SSF55154">
    <property type="entry name" value="CYTH-like phosphatases"/>
    <property type="match status" value="1"/>
</dbReference>
<dbReference type="SMART" id="SM01118">
    <property type="entry name" value="CYTH"/>
    <property type="match status" value="1"/>
</dbReference>
<sequence length="195" mass="22776">MTQHIEIEFKNILTKAQYEELLQAFSIQPDQIIRQVNHYFDTSSNHLKQLQSALRIREFGETIECTLKEKTSEHQHLETTDYITREQADQMLAGNRITLPTVNERLELFDIPMNTLQCYGSLTTDRVEIPYEGGLLVFDHSFYLHCDDYEVEYETNDEKIGKIIFSSFLAKHSIEPQPAQKKIVRFMTALNNQKG</sequence>
<evidence type="ECO:0000313" key="2">
    <source>
        <dbReference type="EMBL" id="MBD8035655.1"/>
    </source>
</evidence>
<organism evidence="2 3">
    <name type="scientific">Solibacillus faecavium</name>
    <dbReference type="NCBI Taxonomy" id="2762221"/>
    <lineage>
        <taxon>Bacteria</taxon>
        <taxon>Bacillati</taxon>
        <taxon>Bacillota</taxon>
        <taxon>Bacilli</taxon>
        <taxon>Bacillales</taxon>
        <taxon>Caryophanaceae</taxon>
        <taxon>Solibacillus</taxon>
    </lineage>
</organism>
<evidence type="ECO:0000313" key="3">
    <source>
        <dbReference type="Proteomes" id="UP000619101"/>
    </source>
</evidence>
<dbReference type="PROSITE" id="PS51707">
    <property type="entry name" value="CYTH"/>
    <property type="match status" value="1"/>
</dbReference>
<comment type="caution">
    <text evidence="2">The sequence shown here is derived from an EMBL/GenBank/DDBJ whole genome shotgun (WGS) entry which is preliminary data.</text>
</comment>